<reference evidence="1 2" key="1">
    <citation type="submission" date="2019-08" db="EMBL/GenBank/DDBJ databases">
        <title>Deep-cultivation of Planctomycetes and their phenomic and genomic characterization uncovers novel biology.</title>
        <authorList>
            <person name="Wiegand S."/>
            <person name="Jogler M."/>
            <person name="Boedeker C."/>
            <person name="Pinto D."/>
            <person name="Vollmers J."/>
            <person name="Rivas-Marin E."/>
            <person name="Kohn T."/>
            <person name="Peeters S.H."/>
            <person name="Heuer A."/>
            <person name="Rast P."/>
            <person name="Oberbeckmann S."/>
            <person name="Bunk B."/>
            <person name="Jeske O."/>
            <person name="Meyerdierks A."/>
            <person name="Storesund J.E."/>
            <person name="Kallscheuer N."/>
            <person name="Luecker S."/>
            <person name="Lage O.M."/>
            <person name="Pohl T."/>
            <person name="Merkel B.J."/>
            <person name="Hornburger P."/>
            <person name="Mueller R.-W."/>
            <person name="Bruemmer F."/>
            <person name="Labrenz M."/>
            <person name="Spormann A.M."/>
            <person name="Op den Camp H."/>
            <person name="Overmann J."/>
            <person name="Amann R."/>
            <person name="Jetten M.S.M."/>
            <person name="Mascher T."/>
            <person name="Medema M.H."/>
            <person name="Devos D.P."/>
            <person name="Kaster A.-K."/>
            <person name="Ovreas L."/>
            <person name="Rohde M."/>
            <person name="Galperin M.Y."/>
            <person name="Jogler C."/>
        </authorList>
    </citation>
    <scope>NUCLEOTIDE SEQUENCE [LARGE SCALE GENOMIC DNA]</scope>
    <source>
        <strain evidence="1 2">Pr1d</strain>
    </source>
</reference>
<protein>
    <recommendedName>
        <fullName evidence="3">Autotransporter-associated beta strand repeat protein</fullName>
    </recommendedName>
</protein>
<name>A0A5B9QAI7_9BACT</name>
<gene>
    <name evidence="1" type="ORF">Pr1d_34030</name>
</gene>
<organism evidence="1 2">
    <name type="scientific">Bythopirellula goksoeyrii</name>
    <dbReference type="NCBI Taxonomy" id="1400387"/>
    <lineage>
        <taxon>Bacteria</taxon>
        <taxon>Pseudomonadati</taxon>
        <taxon>Planctomycetota</taxon>
        <taxon>Planctomycetia</taxon>
        <taxon>Pirellulales</taxon>
        <taxon>Lacipirellulaceae</taxon>
        <taxon>Bythopirellula</taxon>
    </lineage>
</organism>
<proteinExistence type="predicted"/>
<evidence type="ECO:0008006" key="3">
    <source>
        <dbReference type="Google" id="ProtNLM"/>
    </source>
</evidence>
<evidence type="ECO:0000313" key="1">
    <source>
        <dbReference type="EMBL" id="QEG36094.1"/>
    </source>
</evidence>
<dbReference type="InterPro" id="IPR030895">
    <property type="entry name" value="T5SS_PEPC_rpt"/>
</dbReference>
<dbReference type="EMBL" id="CP042913">
    <property type="protein sequence ID" value="QEG36094.1"/>
    <property type="molecule type" value="Genomic_DNA"/>
</dbReference>
<sequence length="962" mass="100004">MRSSLVKRLLPDRKFDKLFRFAQFLFWATLISPTYAVEKLHTFTFAGQTPITTTTLIQEGFSFEGELIGVQVSASFTNLLSSTFVADTPIDNVSLTLEAEQAMSVTLPWGSFTVDLNGPPVLSTINDLEIDDLFTLSTIIEGVGGETFSPVSLQSGQDIPITINWAPTVPITVRNFFTELPVLQGNGFFGGTSLMNITLSPIVQDIPEGWINPDGGAFQTGANWSNGASPTSGEAAIFNIPAVYTVDLSSDVRNSMAKVQNGAVKLSVEDSKYEVDQLNVIAAPGQTALLTVDRANVESTAQQGIFAREIVVGANSTLRTGDFDQLFESDPNNPLVNAREFVRVEQGGKMEVLSLSITGPGPSNGVALAQVRGFGSAMKAGYINVGQPMVSGGGPGTAGRLEVTNGGKITSPDVALQIVVDSGDATLQGSLLLSGVATSGGDTAVSEIEATIIIIGNSGRGRFDLGEGALMEVDKLVLGQSRNLNVGTESYGQANISGTGTILRSFGRDFASIIVGDRGRGELTITEGAHVEASIQLAANSDEGPQQGIVNIGGAGTRLKGVVLNVGSKGAGEMKVMDGAVVENQIAVIGELDGSLGLLSITGAETRFLSELQLTIGGDTQQTGSARMTLSEGAQATILEPDDTDGRVRIGNQGVLEVESGASLIAKTIDVNGGDIFIKDANSTLLSDFGLTLDGTLSVSEGLATVKGGQPLTIESQGVANVTEGGAVRTARLSIDQGGEFLVTGEGSQLILDASLSNGPAADETLLAGAMAVSGRLTINQNGLVAAERVVVEQGGRIDGNGGVIDAGETRLAGNAFFNQGLVAAGASPGKLTIEGDFVQEETGIIEIEIAGLLPGVEHDVLEITGEAVIDGFVVLQFVEGFAPSQGDVLKYLQVGEFADLTGVDYEVRGLLPGFEFEISRDPLSGGFQMLALNDGFAVPEPASACIALVCSVCLVLRKRAW</sequence>
<dbReference type="KEGG" id="bgok:Pr1d_34030"/>
<dbReference type="Proteomes" id="UP000323917">
    <property type="component" value="Chromosome"/>
</dbReference>
<dbReference type="AlphaFoldDB" id="A0A5B9QAI7"/>
<dbReference type="NCBIfam" id="TIGR04393">
    <property type="entry name" value="rpt_T5SS_PEPC"/>
    <property type="match status" value="1"/>
</dbReference>
<dbReference type="OrthoDB" id="134999at2"/>
<keyword evidence="2" id="KW-1185">Reference proteome</keyword>
<evidence type="ECO:0000313" key="2">
    <source>
        <dbReference type="Proteomes" id="UP000323917"/>
    </source>
</evidence>
<accession>A0A5B9QAI7</accession>